<name>A0A6J7HUI2_9ZZZZ</name>
<protein>
    <submittedName>
        <fullName evidence="1">Unannotated protein</fullName>
    </submittedName>
</protein>
<dbReference type="EMBL" id="CAFBMO010000110">
    <property type="protein sequence ID" value="CAB4920030.1"/>
    <property type="molecule type" value="Genomic_DNA"/>
</dbReference>
<gene>
    <name evidence="1" type="ORF">UFOPK3576_01625</name>
</gene>
<organism evidence="1">
    <name type="scientific">freshwater metagenome</name>
    <dbReference type="NCBI Taxonomy" id="449393"/>
    <lineage>
        <taxon>unclassified sequences</taxon>
        <taxon>metagenomes</taxon>
        <taxon>ecological metagenomes</taxon>
    </lineage>
</organism>
<dbReference type="AlphaFoldDB" id="A0A6J7HUI2"/>
<evidence type="ECO:0000313" key="1">
    <source>
        <dbReference type="EMBL" id="CAB4920030.1"/>
    </source>
</evidence>
<sequence length="87" mass="9295">MRGFWAQVVNCASIFNRANGGAQHAVEVAWFGEFTLIATVGAGDVSKTIGRRLAVLVFVLLDQLISTPATVALFALGQRIDECVDVT</sequence>
<accession>A0A6J7HUI2</accession>
<proteinExistence type="predicted"/>
<reference evidence="1" key="1">
    <citation type="submission" date="2020-05" db="EMBL/GenBank/DDBJ databases">
        <authorList>
            <person name="Chiriac C."/>
            <person name="Salcher M."/>
            <person name="Ghai R."/>
            <person name="Kavagutti S V."/>
        </authorList>
    </citation>
    <scope>NUCLEOTIDE SEQUENCE</scope>
</reference>